<dbReference type="InterPro" id="IPR051796">
    <property type="entry name" value="ISF_SsuE-like"/>
</dbReference>
<reference evidence="4 5" key="1">
    <citation type="submission" date="2016-09" db="EMBL/GenBank/DDBJ databases">
        <authorList>
            <person name="Capua I."/>
            <person name="De Benedictis P."/>
            <person name="Joannis T."/>
            <person name="Lombin L.H."/>
            <person name="Cattoli G."/>
        </authorList>
    </citation>
    <scope>NUCLEOTIDE SEQUENCE [LARGE SCALE GENOMIC DNA]</scope>
    <source>
        <strain evidence="4 5">GluBS11</strain>
    </source>
</reference>
<evidence type="ECO:0000313" key="5">
    <source>
        <dbReference type="Proteomes" id="UP000199315"/>
    </source>
</evidence>
<gene>
    <name evidence="4" type="ORF">SAMN05421730_10223</name>
</gene>
<feature type="domain" description="NADPH-dependent FMN reductase-like" evidence="3">
    <location>
        <begin position="1"/>
        <end position="149"/>
    </location>
</feature>
<organism evidence="4 5">
    <name type="scientific">Anaerobium acetethylicum</name>
    <dbReference type="NCBI Taxonomy" id="1619234"/>
    <lineage>
        <taxon>Bacteria</taxon>
        <taxon>Bacillati</taxon>
        <taxon>Bacillota</taxon>
        <taxon>Clostridia</taxon>
        <taxon>Lachnospirales</taxon>
        <taxon>Lachnospiraceae</taxon>
        <taxon>Anaerobium</taxon>
    </lineage>
</organism>
<evidence type="ECO:0000259" key="3">
    <source>
        <dbReference type="Pfam" id="PF03358"/>
    </source>
</evidence>
<dbReference type="STRING" id="1619234.SAMN05421730_10223"/>
<dbReference type="InterPro" id="IPR005025">
    <property type="entry name" value="FMN_Rdtase-like_dom"/>
</dbReference>
<dbReference type="InterPro" id="IPR029039">
    <property type="entry name" value="Flavoprotein-like_sf"/>
</dbReference>
<dbReference type="Proteomes" id="UP000199315">
    <property type="component" value="Unassembled WGS sequence"/>
</dbReference>
<dbReference type="Gene3D" id="3.40.50.360">
    <property type="match status" value="1"/>
</dbReference>
<dbReference type="Pfam" id="PF03358">
    <property type="entry name" value="FMN_red"/>
    <property type="match status" value="1"/>
</dbReference>
<dbReference type="AlphaFoldDB" id="A0A1D3TWC4"/>
<dbReference type="PANTHER" id="PTHR43278:SF4">
    <property type="entry name" value="NAD(P)H-DEPENDENT FMN-CONTAINING OXIDOREDUCTASE YWQN-RELATED"/>
    <property type="match status" value="1"/>
</dbReference>
<evidence type="ECO:0000313" key="4">
    <source>
        <dbReference type="EMBL" id="SCP98525.1"/>
    </source>
</evidence>
<dbReference type="PANTHER" id="PTHR43278">
    <property type="entry name" value="NAD(P)H-DEPENDENT FMN-CONTAINING OXIDOREDUCTASE YWQN-RELATED"/>
    <property type="match status" value="1"/>
</dbReference>
<evidence type="ECO:0000256" key="1">
    <source>
        <dbReference type="ARBA" id="ARBA00022630"/>
    </source>
</evidence>
<proteinExistence type="predicted"/>
<keyword evidence="1" id="KW-0285">Flavoprotein</keyword>
<name>A0A1D3TWC4_9FIRM</name>
<evidence type="ECO:0000256" key="2">
    <source>
        <dbReference type="ARBA" id="ARBA00022643"/>
    </source>
</evidence>
<accession>A0A1D3TWC4</accession>
<dbReference type="RefSeq" id="WP_091235540.1">
    <property type="nucleotide sequence ID" value="NZ_FMKA01000022.1"/>
</dbReference>
<keyword evidence="5" id="KW-1185">Reference proteome</keyword>
<dbReference type="EMBL" id="FMKA01000022">
    <property type="protein sequence ID" value="SCP98525.1"/>
    <property type="molecule type" value="Genomic_DNA"/>
</dbReference>
<dbReference type="OrthoDB" id="9805976at2"/>
<keyword evidence="2" id="KW-0288">FMN</keyword>
<sequence>MKILGISFGRKTKNGDIMVKHALMEAQAAGAEVKFINTMSMKIGHCVACGACSRGRDNGKQIKCILKDDYLELEEAILDADGIIVAAPVYSIAPTGQMKNYIDRFGAAHDRAAALAEQEKRIQKGNVELLDPRVLADKYVAYISVGGAKTQNWVSMGLPNMHIFGISTVMKTIGQIDAYNMGTIVSPVLDDDLMDRVGKLGRHMVDSVGKPYDEVEWMGEEGVCPVCHNSLITIGKTTDVECPICGISGKIAIENDEVKVTFSEAEQKRARNTLAGLDEHYHEIQNFVAEIGPKIEKNKEKLGMMLGKYEKFESTY</sequence>
<protein>
    <submittedName>
        <fullName evidence="4">NADPH-dependent FMN reductase</fullName>
    </submittedName>
</protein>
<dbReference type="SUPFAM" id="SSF52218">
    <property type="entry name" value="Flavoproteins"/>
    <property type="match status" value="1"/>
</dbReference>
<dbReference type="GO" id="GO:0016491">
    <property type="term" value="F:oxidoreductase activity"/>
    <property type="evidence" value="ECO:0007669"/>
    <property type="project" value="InterPro"/>
</dbReference>